<dbReference type="InterPro" id="IPR016120">
    <property type="entry name" value="Sig_transdc_His_kin_SpoOB"/>
</dbReference>
<accession>A0A644TBY5</accession>
<dbReference type="InterPro" id="IPR039506">
    <property type="entry name" value="SPOB_a"/>
</dbReference>
<dbReference type="GO" id="GO:0000155">
    <property type="term" value="F:phosphorelay sensor kinase activity"/>
    <property type="evidence" value="ECO:0007669"/>
    <property type="project" value="InterPro"/>
</dbReference>
<name>A0A644TBY5_9ZZZZ</name>
<evidence type="ECO:0000313" key="5">
    <source>
        <dbReference type="EMBL" id="MPL63391.1"/>
    </source>
</evidence>
<dbReference type="Pfam" id="PF14689">
    <property type="entry name" value="SPOB_a"/>
    <property type="match status" value="1"/>
</dbReference>
<keyword evidence="3" id="KW-0418">Kinase</keyword>
<dbReference type="AlphaFoldDB" id="A0A644TBY5"/>
<evidence type="ECO:0000256" key="2">
    <source>
        <dbReference type="ARBA" id="ARBA00022679"/>
    </source>
</evidence>
<comment type="caution">
    <text evidence="5">The sequence shown here is derived from an EMBL/GenBank/DDBJ whole genome shotgun (WGS) entry which is preliminary data.</text>
</comment>
<protein>
    <recommendedName>
        <fullName evidence="4">SpoOB alpha-helical domain-containing protein</fullName>
    </recommendedName>
</protein>
<proteinExistence type="predicted"/>
<reference evidence="5" key="1">
    <citation type="submission" date="2019-08" db="EMBL/GenBank/DDBJ databases">
        <authorList>
            <person name="Kucharzyk K."/>
            <person name="Murdoch R.W."/>
            <person name="Higgins S."/>
            <person name="Loffler F."/>
        </authorList>
    </citation>
    <scope>NUCLEOTIDE SEQUENCE</scope>
</reference>
<keyword evidence="2" id="KW-0808">Transferase</keyword>
<keyword evidence="1" id="KW-0597">Phosphoprotein</keyword>
<dbReference type="EMBL" id="VSSQ01000021">
    <property type="protein sequence ID" value="MPL63391.1"/>
    <property type="molecule type" value="Genomic_DNA"/>
</dbReference>
<sequence>MGKMPKKDQVCEELVRLLRVQRHDFINHLQVIHAMLQLGRAEKALTYIEELAKDGGLVDDQIMRHTRQRECKHNLDVV</sequence>
<evidence type="ECO:0000259" key="4">
    <source>
        <dbReference type="Pfam" id="PF14689"/>
    </source>
</evidence>
<organism evidence="5">
    <name type="scientific">bioreactor metagenome</name>
    <dbReference type="NCBI Taxonomy" id="1076179"/>
    <lineage>
        <taxon>unclassified sequences</taxon>
        <taxon>metagenomes</taxon>
        <taxon>ecological metagenomes</taxon>
    </lineage>
</organism>
<evidence type="ECO:0000256" key="1">
    <source>
        <dbReference type="ARBA" id="ARBA00022553"/>
    </source>
</evidence>
<dbReference type="SUPFAM" id="SSF55890">
    <property type="entry name" value="Sporulation response regulatory protein Spo0B"/>
    <property type="match status" value="1"/>
</dbReference>
<gene>
    <name evidence="5" type="ORF">SDC9_09018</name>
</gene>
<evidence type="ECO:0000256" key="3">
    <source>
        <dbReference type="ARBA" id="ARBA00022777"/>
    </source>
</evidence>
<dbReference type="Gene3D" id="1.10.287.130">
    <property type="match status" value="1"/>
</dbReference>
<feature type="domain" description="SpoOB alpha-helical" evidence="4">
    <location>
        <begin position="11"/>
        <end position="54"/>
    </location>
</feature>